<dbReference type="InterPro" id="IPR001646">
    <property type="entry name" value="5peptide_repeat"/>
</dbReference>
<reference evidence="2" key="1">
    <citation type="submission" date="2022-07" db="EMBL/GenBank/DDBJ databases">
        <title>Enhanced cultured diversity of the mouse gut microbiota enables custom-made synthetic communities.</title>
        <authorList>
            <person name="Afrizal A."/>
        </authorList>
    </citation>
    <scope>NUCLEOTIDE SEQUENCE</scope>
    <source>
        <strain evidence="2">DSM 29186</strain>
    </source>
</reference>
<evidence type="ECO:0000313" key="2">
    <source>
        <dbReference type="EMBL" id="MCR1823572.1"/>
    </source>
</evidence>
<proteinExistence type="predicted"/>
<protein>
    <submittedName>
        <fullName evidence="2">Pentapeptide repeat-containing protein</fullName>
    </submittedName>
</protein>
<dbReference type="SUPFAM" id="SSF141571">
    <property type="entry name" value="Pentapeptide repeat-like"/>
    <property type="match status" value="1"/>
</dbReference>
<feature type="transmembrane region" description="Helical" evidence="1">
    <location>
        <begin position="295"/>
        <end position="315"/>
    </location>
</feature>
<evidence type="ECO:0000313" key="3">
    <source>
        <dbReference type="Proteomes" id="UP001140817"/>
    </source>
</evidence>
<sequence>MAYVNFKEENYKLKIQLEKRKKNNEKNYSYILKHKKEMTDYNPDDRYSYETIENEFIGKKGILDEKDYYNISNSDIVCANFKDCTFANVKFINCRIIGCKFYDCKFILGGVIFENCIFIMEDSIQSPSLNNKTNYSCEFYNCEFYSKFKNSDLSYAIFENCLIKNTSFEICMMKSVIINKCELNKITISDSDLSGLKTHKCYIVDFEFDDKYKTKLDEKTFFDKLVEIKKDRQEYEGLYMTYETIADKFKENTLDNNFGEYYYLCKKTESKTLDPLPKMASFLYRAFCGYGERPFNALFVGIFLIVLFAFLYLFIGVDIDNNYIVYNLETLKNFNFVQFIEDYNESLALSSGIFLGVGGYSCEPVQSSLLLSNVEMILGTVTVGVGIGAIVRKIIR</sequence>
<name>A0A9X2MD06_9FIRM</name>
<evidence type="ECO:0000256" key="1">
    <source>
        <dbReference type="SAM" id="Phobius"/>
    </source>
</evidence>
<comment type="caution">
    <text evidence="2">The sequence shown here is derived from an EMBL/GenBank/DDBJ whole genome shotgun (WGS) entry which is preliminary data.</text>
</comment>
<keyword evidence="1" id="KW-1133">Transmembrane helix</keyword>
<keyword evidence="1" id="KW-0812">Transmembrane</keyword>
<keyword evidence="1" id="KW-0472">Membrane</keyword>
<dbReference type="EMBL" id="JANKBY010000160">
    <property type="protein sequence ID" value="MCR1823572.1"/>
    <property type="molecule type" value="Genomic_DNA"/>
</dbReference>
<gene>
    <name evidence="2" type="ORF">NSA58_12315</name>
</gene>
<keyword evidence="3" id="KW-1185">Reference proteome</keyword>
<dbReference type="Proteomes" id="UP001140817">
    <property type="component" value="Unassembled WGS sequence"/>
</dbReference>
<dbReference type="AlphaFoldDB" id="A0A9X2MD06"/>
<dbReference type="Pfam" id="PF00805">
    <property type="entry name" value="Pentapeptide"/>
    <property type="match status" value="1"/>
</dbReference>
<dbReference type="Gene3D" id="2.160.20.80">
    <property type="entry name" value="E3 ubiquitin-protein ligase SopA"/>
    <property type="match status" value="1"/>
</dbReference>
<organism evidence="2 3">
    <name type="scientific">Terrisporobacter muris</name>
    <dbReference type="NCBI Taxonomy" id="2963284"/>
    <lineage>
        <taxon>Bacteria</taxon>
        <taxon>Bacillati</taxon>
        <taxon>Bacillota</taxon>
        <taxon>Clostridia</taxon>
        <taxon>Peptostreptococcales</taxon>
        <taxon>Peptostreptococcaceae</taxon>
        <taxon>Terrisporobacter</taxon>
    </lineage>
</organism>
<accession>A0A9X2MD06</accession>
<feature type="transmembrane region" description="Helical" evidence="1">
    <location>
        <begin position="376"/>
        <end position="395"/>
    </location>
</feature>
<dbReference type="RefSeq" id="WP_074078737.1">
    <property type="nucleotide sequence ID" value="NZ_JANKBY010000160.1"/>
</dbReference>